<keyword evidence="9 12" id="KW-0786">Thiamine pyrophosphate</keyword>
<dbReference type="InterPro" id="IPR047214">
    <property type="entry name" value="TPP_PDC_IPDC"/>
</dbReference>
<dbReference type="InterPro" id="IPR029035">
    <property type="entry name" value="DHS-like_NAD/FAD-binding_dom"/>
</dbReference>
<dbReference type="Gene3D" id="3.40.50.970">
    <property type="match status" value="2"/>
</dbReference>
<evidence type="ECO:0000259" key="14">
    <source>
        <dbReference type="Pfam" id="PF02775"/>
    </source>
</evidence>
<dbReference type="CDD" id="cd07038">
    <property type="entry name" value="TPP_PYR_PDC_IPDC_like"/>
    <property type="match status" value="1"/>
</dbReference>
<dbReference type="InterPro" id="IPR012000">
    <property type="entry name" value="Thiamin_PyroP_enz_cen_dom"/>
</dbReference>
<dbReference type="PANTHER" id="PTHR43452:SF30">
    <property type="entry name" value="PYRUVATE DECARBOXYLASE ISOZYME 1-RELATED"/>
    <property type="match status" value="1"/>
</dbReference>
<evidence type="ECO:0000259" key="15">
    <source>
        <dbReference type="Pfam" id="PF02776"/>
    </source>
</evidence>
<comment type="cofactor">
    <cofactor evidence="2">
        <name>thiamine diphosphate</name>
        <dbReference type="ChEBI" id="CHEBI:58937"/>
    </cofactor>
</comment>
<dbReference type="FunFam" id="3.40.50.970:FF:000019">
    <property type="entry name" value="Pyruvate decarboxylase isozyme"/>
    <property type="match status" value="1"/>
</dbReference>
<dbReference type="GO" id="GO:0030976">
    <property type="term" value="F:thiamine pyrophosphate binding"/>
    <property type="evidence" value="ECO:0007669"/>
    <property type="project" value="InterPro"/>
</dbReference>
<evidence type="ECO:0000259" key="13">
    <source>
        <dbReference type="Pfam" id="PF00205"/>
    </source>
</evidence>
<feature type="binding site" evidence="11">
    <location>
        <position position="478"/>
    </location>
    <ligand>
        <name>Mg(2+)</name>
        <dbReference type="ChEBI" id="CHEBI:18420"/>
    </ligand>
</feature>
<dbReference type="GO" id="GO:0005634">
    <property type="term" value="C:nucleus"/>
    <property type="evidence" value="ECO:0007669"/>
    <property type="project" value="TreeGrafter"/>
</dbReference>
<dbReference type="SUPFAM" id="SSF52518">
    <property type="entry name" value="Thiamin diphosphate-binding fold (THDP-binding)"/>
    <property type="match status" value="2"/>
</dbReference>
<dbReference type="FunFam" id="3.40.50.970:FF:000024">
    <property type="entry name" value="Pyruvate decarboxylase isozyme"/>
    <property type="match status" value="1"/>
</dbReference>
<evidence type="ECO:0000256" key="4">
    <source>
        <dbReference type="ARBA" id="ARBA00013202"/>
    </source>
</evidence>
<evidence type="ECO:0000313" key="17">
    <source>
        <dbReference type="Proteomes" id="UP000799766"/>
    </source>
</evidence>
<evidence type="ECO:0000313" key="16">
    <source>
        <dbReference type="EMBL" id="KAF2455948.1"/>
    </source>
</evidence>
<evidence type="ECO:0000256" key="12">
    <source>
        <dbReference type="RuleBase" id="RU362132"/>
    </source>
</evidence>
<dbReference type="Pfam" id="PF02776">
    <property type="entry name" value="TPP_enzyme_N"/>
    <property type="match status" value="1"/>
</dbReference>
<dbReference type="Pfam" id="PF00205">
    <property type="entry name" value="TPP_enzyme_M"/>
    <property type="match status" value="1"/>
</dbReference>
<evidence type="ECO:0000256" key="7">
    <source>
        <dbReference type="ARBA" id="ARBA00022793"/>
    </source>
</evidence>
<feature type="binding site" evidence="11">
    <location>
        <position position="448"/>
    </location>
    <ligand>
        <name>Mg(2+)</name>
        <dbReference type="ChEBI" id="CHEBI:18420"/>
    </ligand>
</feature>
<dbReference type="EC" id="4.1.1.1" evidence="4"/>
<name>A0A6A6NWK9_9PEZI</name>
<dbReference type="InterPro" id="IPR012110">
    <property type="entry name" value="PDC/IPDC-like"/>
</dbReference>
<evidence type="ECO:0000256" key="2">
    <source>
        <dbReference type="ARBA" id="ARBA00001964"/>
    </source>
</evidence>
<dbReference type="GO" id="GO:0000949">
    <property type="term" value="P:aromatic amino acid family catabolic process to alcohol via Ehrlich pathway"/>
    <property type="evidence" value="ECO:0007669"/>
    <property type="project" value="TreeGrafter"/>
</dbReference>
<keyword evidence="6 11" id="KW-0479">Metal-binding</keyword>
<accession>A0A6A6NWK9</accession>
<keyword evidence="7" id="KW-0210">Decarboxylase</keyword>
<dbReference type="PIRSF" id="PIRSF036565">
    <property type="entry name" value="Pyruvt_ip_decrb"/>
    <property type="match status" value="1"/>
</dbReference>
<dbReference type="GO" id="GO:0000287">
    <property type="term" value="F:magnesium ion binding"/>
    <property type="evidence" value="ECO:0007669"/>
    <property type="project" value="InterPro"/>
</dbReference>
<keyword evidence="17" id="KW-1185">Reference proteome</keyword>
<comment type="catalytic activity">
    <reaction evidence="1">
        <text>a 2-oxocarboxylate + H(+) = an aldehyde + CO2</text>
        <dbReference type="Rhea" id="RHEA:11628"/>
        <dbReference type="ChEBI" id="CHEBI:15378"/>
        <dbReference type="ChEBI" id="CHEBI:16526"/>
        <dbReference type="ChEBI" id="CHEBI:17478"/>
        <dbReference type="ChEBI" id="CHEBI:35179"/>
        <dbReference type="EC" id="4.1.1.1"/>
    </reaction>
</comment>
<feature type="domain" description="Thiamine pyrophosphate enzyme central" evidence="13">
    <location>
        <begin position="202"/>
        <end position="319"/>
    </location>
</feature>
<dbReference type="Gene3D" id="3.40.50.1220">
    <property type="entry name" value="TPP-binding domain"/>
    <property type="match status" value="1"/>
</dbReference>
<proteinExistence type="inferred from homology"/>
<dbReference type="SUPFAM" id="SSF52467">
    <property type="entry name" value="DHS-like NAD/FAD-binding domain"/>
    <property type="match status" value="1"/>
</dbReference>
<keyword evidence="8 11" id="KW-0460">Magnesium</keyword>
<dbReference type="InterPro" id="IPR029061">
    <property type="entry name" value="THDP-binding"/>
</dbReference>
<evidence type="ECO:0000256" key="5">
    <source>
        <dbReference type="ARBA" id="ARBA00014422"/>
    </source>
</evidence>
<feature type="domain" description="Thiamine pyrophosphate enzyme N-terminal TPP-binding" evidence="15">
    <location>
        <begin position="4"/>
        <end position="111"/>
    </location>
</feature>
<feature type="binding site" evidence="11">
    <location>
        <position position="476"/>
    </location>
    <ligand>
        <name>Mg(2+)</name>
        <dbReference type="ChEBI" id="CHEBI:18420"/>
    </ligand>
</feature>
<dbReference type="Proteomes" id="UP000799766">
    <property type="component" value="Unassembled WGS sequence"/>
</dbReference>
<dbReference type="OrthoDB" id="308383at2759"/>
<protein>
    <recommendedName>
        <fullName evidence="5">Pyruvate decarboxylase</fullName>
        <ecNumber evidence="4">4.1.1.1</ecNumber>
    </recommendedName>
</protein>
<evidence type="ECO:0000256" key="3">
    <source>
        <dbReference type="ARBA" id="ARBA00007812"/>
    </source>
</evidence>
<dbReference type="InterPro" id="IPR011766">
    <property type="entry name" value="TPP_enzyme_TPP-bd"/>
</dbReference>
<comment type="similarity">
    <text evidence="3 12">Belongs to the TPP enzyme family.</text>
</comment>
<evidence type="ECO:0000256" key="10">
    <source>
        <dbReference type="ARBA" id="ARBA00023239"/>
    </source>
</evidence>
<dbReference type="InterPro" id="IPR047213">
    <property type="entry name" value="TPP_PYR_PDC_IPDC-like"/>
</dbReference>
<dbReference type="InterPro" id="IPR012001">
    <property type="entry name" value="Thiamin_PyroP_enz_TPP-bd_dom"/>
</dbReference>
<dbReference type="GO" id="GO:0005829">
    <property type="term" value="C:cytosol"/>
    <property type="evidence" value="ECO:0007669"/>
    <property type="project" value="TreeGrafter"/>
</dbReference>
<gene>
    <name evidence="16" type="ORF">BDY21DRAFT_64579</name>
</gene>
<comment type="cofactor">
    <cofactor evidence="11">
        <name>Mg(2+)</name>
        <dbReference type="ChEBI" id="CHEBI:18420"/>
    </cofactor>
    <text evidence="11">Binds 1 Mg(2+) per subunit.</text>
</comment>
<reference evidence="16" key="1">
    <citation type="journal article" date="2020" name="Stud. Mycol.">
        <title>101 Dothideomycetes genomes: a test case for predicting lifestyles and emergence of pathogens.</title>
        <authorList>
            <person name="Haridas S."/>
            <person name="Albert R."/>
            <person name="Binder M."/>
            <person name="Bloem J."/>
            <person name="Labutti K."/>
            <person name="Salamov A."/>
            <person name="Andreopoulos B."/>
            <person name="Baker S."/>
            <person name="Barry K."/>
            <person name="Bills G."/>
            <person name="Bluhm B."/>
            <person name="Cannon C."/>
            <person name="Castanera R."/>
            <person name="Culley D."/>
            <person name="Daum C."/>
            <person name="Ezra D."/>
            <person name="Gonzalez J."/>
            <person name="Henrissat B."/>
            <person name="Kuo A."/>
            <person name="Liang C."/>
            <person name="Lipzen A."/>
            <person name="Lutzoni F."/>
            <person name="Magnuson J."/>
            <person name="Mondo S."/>
            <person name="Nolan M."/>
            <person name="Ohm R."/>
            <person name="Pangilinan J."/>
            <person name="Park H.-J."/>
            <person name="Ramirez L."/>
            <person name="Alfaro M."/>
            <person name="Sun H."/>
            <person name="Tritt A."/>
            <person name="Yoshinaga Y."/>
            <person name="Zwiers L.-H."/>
            <person name="Turgeon B."/>
            <person name="Goodwin S."/>
            <person name="Spatafora J."/>
            <person name="Crous P."/>
            <person name="Grigoriev I."/>
        </authorList>
    </citation>
    <scope>NUCLEOTIDE SEQUENCE</scope>
    <source>
        <strain evidence="16">ATCC 16933</strain>
    </source>
</reference>
<keyword evidence="10" id="KW-0456">Lyase</keyword>
<dbReference type="EMBL" id="MU001685">
    <property type="protein sequence ID" value="KAF2455948.1"/>
    <property type="molecule type" value="Genomic_DNA"/>
</dbReference>
<evidence type="ECO:0000256" key="11">
    <source>
        <dbReference type="PIRSR" id="PIRSR036565-2"/>
    </source>
</evidence>
<evidence type="ECO:0000256" key="8">
    <source>
        <dbReference type="ARBA" id="ARBA00022842"/>
    </source>
</evidence>
<dbReference type="AlphaFoldDB" id="A0A6A6NWK9"/>
<dbReference type="GO" id="GO:0004737">
    <property type="term" value="F:pyruvate decarboxylase activity"/>
    <property type="evidence" value="ECO:0007669"/>
    <property type="project" value="UniProtKB-EC"/>
</dbReference>
<dbReference type="PANTHER" id="PTHR43452">
    <property type="entry name" value="PYRUVATE DECARBOXYLASE"/>
    <property type="match status" value="1"/>
</dbReference>
<dbReference type="Pfam" id="PF02775">
    <property type="entry name" value="TPP_enzyme_C"/>
    <property type="match status" value="1"/>
</dbReference>
<feature type="domain" description="Thiamine pyrophosphate enzyme TPP-binding" evidence="14">
    <location>
        <begin position="387"/>
        <end position="529"/>
    </location>
</feature>
<evidence type="ECO:0000256" key="1">
    <source>
        <dbReference type="ARBA" id="ARBA00001041"/>
    </source>
</evidence>
<evidence type="ECO:0000256" key="9">
    <source>
        <dbReference type="ARBA" id="ARBA00023052"/>
    </source>
</evidence>
<sequence>MKITLGRYLWERIREVGTRSIMGVPGDFNLQLLDYIFEVEGLKWVGNQNELNAAYAADGYARVKGAPGCFVTTHGVGELSAMNGVAGSNAEHVKVIHVVGQTLRMMQKNHMMIHHNMGERPDHQVHNKSALHVRVDAAELWDTEKAPAEIDRVIRECILQSHPVYIFIPLDMVWEEVPANLLNTKIDLTPPVDEEAEKNAVDSIKKALGEAKTPALFVDGVTRQHGALEAARELADVIKIPTFSSAWGKSIIDESEPYWVGMYNGKVNRPGVKEVMEQSDIVLVLGNFPSDLNTGSFTRGFDQKSTIYINEYDVEIKGRKLSGTHIKSLIERLATAMAGTALSRRTCAAIPPWPPLAEADSTTLTQDWMWCRFASFLRPYDVILADIGTAPFGVLQNTVPAHTHVIAQVYWGSIGYAVPAALGSELALDELHHETGRPRGRTVLLTGDGSLALTMQEIATMIAKDGVKPLIFVINNHGYAVERLIHGEEAPYNDIPPNKYAHLLPLYNHPDSAGAFRRVETKAEFDKVLQLPALQGDSDNVQMVELMLEKMDMPWMIKEMARLRPGA</sequence>
<dbReference type="CDD" id="cd02005">
    <property type="entry name" value="TPP_PDC_IPDC"/>
    <property type="match status" value="1"/>
</dbReference>
<evidence type="ECO:0000256" key="6">
    <source>
        <dbReference type="ARBA" id="ARBA00022723"/>
    </source>
</evidence>
<organism evidence="16 17">
    <name type="scientific">Lineolata rhizophorae</name>
    <dbReference type="NCBI Taxonomy" id="578093"/>
    <lineage>
        <taxon>Eukaryota</taxon>
        <taxon>Fungi</taxon>
        <taxon>Dikarya</taxon>
        <taxon>Ascomycota</taxon>
        <taxon>Pezizomycotina</taxon>
        <taxon>Dothideomycetes</taxon>
        <taxon>Dothideomycetes incertae sedis</taxon>
        <taxon>Lineolatales</taxon>
        <taxon>Lineolataceae</taxon>
        <taxon>Lineolata</taxon>
    </lineage>
</organism>